<evidence type="ECO:0000313" key="1">
    <source>
        <dbReference type="EMBL" id="KAH7907410.1"/>
    </source>
</evidence>
<protein>
    <submittedName>
        <fullName evidence="1">Cytochrome P450</fullName>
    </submittedName>
</protein>
<comment type="caution">
    <text evidence="1">The sequence shown here is derived from an EMBL/GenBank/DDBJ whole genome shotgun (WGS) entry which is preliminary data.</text>
</comment>
<reference evidence="1" key="1">
    <citation type="journal article" date="2021" name="New Phytol.">
        <title>Evolutionary innovations through gain and loss of genes in the ectomycorrhizal Boletales.</title>
        <authorList>
            <person name="Wu G."/>
            <person name="Miyauchi S."/>
            <person name="Morin E."/>
            <person name="Kuo A."/>
            <person name="Drula E."/>
            <person name="Varga T."/>
            <person name="Kohler A."/>
            <person name="Feng B."/>
            <person name="Cao Y."/>
            <person name="Lipzen A."/>
            <person name="Daum C."/>
            <person name="Hundley H."/>
            <person name="Pangilinan J."/>
            <person name="Johnson J."/>
            <person name="Barry K."/>
            <person name="LaButti K."/>
            <person name="Ng V."/>
            <person name="Ahrendt S."/>
            <person name="Min B."/>
            <person name="Choi I.G."/>
            <person name="Park H."/>
            <person name="Plett J.M."/>
            <person name="Magnuson J."/>
            <person name="Spatafora J.W."/>
            <person name="Nagy L.G."/>
            <person name="Henrissat B."/>
            <person name="Grigoriev I.V."/>
            <person name="Yang Z.L."/>
            <person name="Xu J."/>
            <person name="Martin F.M."/>
        </authorList>
    </citation>
    <scope>NUCLEOTIDE SEQUENCE</scope>
    <source>
        <strain evidence="1">ATCC 28755</strain>
    </source>
</reference>
<accession>A0ACB8A236</accession>
<dbReference type="EMBL" id="MU267907">
    <property type="protein sequence ID" value="KAH7907410.1"/>
    <property type="molecule type" value="Genomic_DNA"/>
</dbReference>
<keyword evidence="2" id="KW-1185">Reference proteome</keyword>
<proteinExistence type="predicted"/>
<sequence length="520" mass="59350">MTDSLRLCITLVVVVSGVILPFYWRRKSWRYCFPPGPRRLPLIGNLLDLPIAQQWLTYAKWGSLYGDMTGIVVLGQPIVIINSFQVALDLLDKRSLLYSDRPAFSLIQTWGGWDWMLTVMQYDEECKMQRRILAQHLNQRSICEYQDCLHEASISFARRLLQKPEKFQDHTRLFAGANIMMITYGHEVRDEEDEWVKLAEAAVRSLDVLTNVGAHPIDLFPVLRHLPRFVFGQTFARQMDNMRHLAKQLITRPYLAVKREIEDGIARSSMASRLIDAPGSTSALFRGANSDSIIQGTLAGAYVAGADTIVSTLDSAILALMLHPEIQREAQRELDFVLMGERLPVFGDREKLPFIDAIFRETLRWNPVAPLAVPHRLIQRDVYDNMIFPAGTTFVANSWQMLHDESVFQEPFAFNPHRFLDANGRLRSDVADPRRIAYGFGRRICPGRHLAEQSAWIAIAMLLSTFELSMPFDEHGNPVQPDLTYVSSLISHPNPFRCVFTPRHKIAHLIPGREDWVGAK</sequence>
<organism evidence="1 2">
    <name type="scientific">Hygrophoropsis aurantiaca</name>
    <dbReference type="NCBI Taxonomy" id="72124"/>
    <lineage>
        <taxon>Eukaryota</taxon>
        <taxon>Fungi</taxon>
        <taxon>Dikarya</taxon>
        <taxon>Basidiomycota</taxon>
        <taxon>Agaricomycotina</taxon>
        <taxon>Agaricomycetes</taxon>
        <taxon>Agaricomycetidae</taxon>
        <taxon>Boletales</taxon>
        <taxon>Coniophorineae</taxon>
        <taxon>Hygrophoropsidaceae</taxon>
        <taxon>Hygrophoropsis</taxon>
    </lineage>
</organism>
<name>A0ACB8A236_9AGAM</name>
<evidence type="ECO:0000313" key="2">
    <source>
        <dbReference type="Proteomes" id="UP000790377"/>
    </source>
</evidence>
<dbReference type="Proteomes" id="UP000790377">
    <property type="component" value="Unassembled WGS sequence"/>
</dbReference>
<gene>
    <name evidence="1" type="ORF">BJ138DRAFT_500714</name>
</gene>